<protein>
    <submittedName>
        <fullName evidence="1">Uncharacterized protein</fullName>
    </submittedName>
</protein>
<dbReference type="HOGENOM" id="CLU_1175576_0_0_1"/>
<evidence type="ECO:0000313" key="2">
    <source>
        <dbReference type="EMBL" id="KDQ60361.1"/>
    </source>
</evidence>
<dbReference type="EMBL" id="KL197714">
    <property type="protein sequence ID" value="KDQ60360.1"/>
    <property type="molecule type" value="Genomic_DNA"/>
</dbReference>
<accession>A0A067Q2J6</accession>
<dbReference type="AlphaFoldDB" id="A0A067Q2J6"/>
<dbReference type="Proteomes" id="UP000027265">
    <property type="component" value="Unassembled WGS sequence"/>
</dbReference>
<evidence type="ECO:0000313" key="3">
    <source>
        <dbReference type="Proteomes" id="UP000027265"/>
    </source>
</evidence>
<reference evidence="1" key="2">
    <citation type="journal article" date="2014" name="Proc. Natl. Acad. Sci. U.S.A.">
        <title>Extensive sampling of basidiomycete genomes demonstrates inadequacy of the white rot/brown rot paradigm for wood decay fungi.</title>
        <authorList>
            <person name="Riley R."/>
            <person name="Salamov A.A."/>
            <person name="Brown D.W."/>
            <person name="Nagy L.G."/>
            <person name="Floudas D."/>
            <person name="Held B.W."/>
            <person name="Levasseur A."/>
            <person name="Lombard V."/>
            <person name="Morin E."/>
            <person name="Otillar R."/>
            <person name="Lindquist E.A."/>
            <person name="Sun H."/>
            <person name="LaButti K.M."/>
            <person name="Schmutz J."/>
            <person name="Jabbour D."/>
            <person name="Luo H."/>
            <person name="Baker S.E."/>
            <person name="Pisabarro A.G."/>
            <person name="Walton J.D."/>
            <person name="Blanchette R.A."/>
            <person name="Henrissat B."/>
            <person name="Martin F."/>
            <person name="Cullen D."/>
            <person name="Hibbett D.S."/>
            <person name="Grigoriev I.V."/>
        </authorList>
    </citation>
    <scope>NUCLEOTIDE SEQUENCE</scope>
    <source>
        <strain evidence="1">MUCL 33604</strain>
    </source>
</reference>
<reference evidence="3" key="1">
    <citation type="journal article" date="2014" name="Proc. Natl. Acad. Sci. U.S.A.">
        <title>Extensive sampling of basidiomycete genomes demonstrates inadequacy of the white-rot/brown-rot paradigm for wood decay fungi.</title>
        <authorList>
            <person name="Riley R."/>
            <person name="Salamov A.A."/>
            <person name="Brown D.W."/>
            <person name="Nagy L.G."/>
            <person name="Floudas D."/>
            <person name="Held B.W."/>
            <person name="Levasseur A."/>
            <person name="Lombard V."/>
            <person name="Morin E."/>
            <person name="Otillar R."/>
            <person name="Lindquist E.A."/>
            <person name="Sun H."/>
            <person name="LaButti K.M."/>
            <person name="Schmutz J."/>
            <person name="Jabbour D."/>
            <person name="Luo H."/>
            <person name="Baker S.E."/>
            <person name="Pisabarro A.G."/>
            <person name="Walton J.D."/>
            <person name="Blanchette R.A."/>
            <person name="Henrissat B."/>
            <person name="Martin F."/>
            <person name="Cullen D."/>
            <person name="Hibbett D.S."/>
            <person name="Grigoriev I.V."/>
        </authorList>
    </citation>
    <scope>NUCLEOTIDE SEQUENCE [LARGE SCALE GENOMIC DNA]</scope>
    <source>
        <strain evidence="3">MUCL 33604</strain>
    </source>
</reference>
<sequence>MIPAIQVNLSSPNTPDDFRDALRIFGDPEKGEGDRFLQLFVCPKTEDEDTSCFQQPFFDNPFAVPPSSYNLRIVDDIAPTVSTNRESQGLTGDSEGDHKSLLRRREDSRKMLIEKELCRLQANYVKEWVLAPKPEVPHFEIMDLPSDVYDNYEPLDGVKIFGWEMRGKYSLGLWESGCPSASQGEQCEGRSLLQMDVLSPNTEQEEGGPCLMGIEGNIWVYQCQRHLNEVGLGMTF</sequence>
<evidence type="ECO:0000313" key="1">
    <source>
        <dbReference type="EMBL" id="KDQ60360.1"/>
    </source>
</evidence>
<dbReference type="EMBL" id="KL197714">
    <property type="protein sequence ID" value="KDQ60361.1"/>
    <property type="molecule type" value="Genomic_DNA"/>
</dbReference>
<gene>
    <name evidence="1" type="ORF">JAAARDRAFT_205320</name>
    <name evidence="2" type="ORF">JAAARDRAFT_205321</name>
</gene>
<name>A0A067Q2J6_9AGAM</name>
<organism evidence="1 3">
    <name type="scientific">Jaapia argillacea MUCL 33604</name>
    <dbReference type="NCBI Taxonomy" id="933084"/>
    <lineage>
        <taxon>Eukaryota</taxon>
        <taxon>Fungi</taxon>
        <taxon>Dikarya</taxon>
        <taxon>Basidiomycota</taxon>
        <taxon>Agaricomycotina</taxon>
        <taxon>Agaricomycetes</taxon>
        <taxon>Agaricomycetidae</taxon>
        <taxon>Jaapiales</taxon>
        <taxon>Jaapiaceae</taxon>
        <taxon>Jaapia</taxon>
    </lineage>
</organism>
<proteinExistence type="predicted"/>
<dbReference type="OrthoDB" id="3005905at2759"/>
<keyword evidence="3" id="KW-1185">Reference proteome</keyword>